<comment type="subunit">
    <text evidence="3">Monomer.</text>
</comment>
<evidence type="ECO:0000256" key="9">
    <source>
        <dbReference type="ARBA" id="ARBA00024486"/>
    </source>
</evidence>
<accession>F2UKF4</accession>
<dbReference type="GO" id="GO:0008828">
    <property type="term" value="F:dATP diphosphatase activity"/>
    <property type="evidence" value="ECO:0007669"/>
    <property type="project" value="UniProtKB-EC"/>
</dbReference>
<sequence length="200" mass="22360">MAQQGNLTPADELWMKDLTLVFVFSGGGDGGDVGDGEGVGLPRKRVLLGMKKRGFGSDRFNGFGGKVEPGETVEQGAVRELKEESFLDAQAMEPRGQIYFEFEGSPKVLHVHVFEATAWTGDAAESDEMRPEWFDVASIPFDRMWADDRFWFPRLLAATPFTGYFLFRGEQTILTHVLEDGGDVSFDRLRTTALKQLQEQ</sequence>
<evidence type="ECO:0000256" key="13">
    <source>
        <dbReference type="ARBA" id="ARBA00029673"/>
    </source>
</evidence>
<dbReference type="FunCoup" id="F2UKF4">
    <property type="interactions" value="591"/>
</dbReference>
<dbReference type="InParanoid" id="F2UKF4"/>
<dbReference type="InterPro" id="IPR000086">
    <property type="entry name" value="NUDIX_hydrolase_dom"/>
</dbReference>
<dbReference type="PRINTS" id="PR01403">
    <property type="entry name" value="8OXTPHPHTASE"/>
</dbReference>
<evidence type="ECO:0000256" key="21">
    <source>
        <dbReference type="ARBA" id="ARBA00053094"/>
    </source>
</evidence>
<dbReference type="EMBL" id="GL832978">
    <property type="protein sequence ID" value="EGD77603.1"/>
    <property type="molecule type" value="Genomic_DNA"/>
</dbReference>
<dbReference type="eggNOG" id="ENOG502S254">
    <property type="taxonomic scope" value="Eukaryota"/>
</dbReference>
<comment type="catalytic activity">
    <reaction evidence="9">
        <text>8-oxo-dGTP + H2O = 8-oxo-dGMP + diphosphate + H(+)</text>
        <dbReference type="Rhea" id="RHEA:31575"/>
        <dbReference type="ChEBI" id="CHEBI:15377"/>
        <dbReference type="ChEBI" id="CHEBI:15378"/>
        <dbReference type="ChEBI" id="CHEBI:33019"/>
        <dbReference type="ChEBI" id="CHEBI:63224"/>
        <dbReference type="ChEBI" id="CHEBI:77896"/>
    </reaction>
    <physiologicalReaction direction="left-to-right" evidence="9">
        <dbReference type="Rhea" id="RHEA:31576"/>
    </physiologicalReaction>
</comment>
<evidence type="ECO:0000256" key="8">
    <source>
        <dbReference type="ARBA" id="ARBA00024459"/>
    </source>
</evidence>
<dbReference type="Gene3D" id="3.90.79.10">
    <property type="entry name" value="Nucleoside Triphosphate Pyrophosphohydrolase"/>
    <property type="match status" value="1"/>
</dbReference>
<keyword evidence="24" id="KW-1185">Reference proteome</keyword>
<comment type="catalytic activity">
    <reaction evidence="10">
        <text>2-oxo-ATP + H2O = 2-oxo-AMP + diphosphate + H(+)</text>
        <dbReference type="Rhea" id="RHEA:67392"/>
        <dbReference type="ChEBI" id="CHEBI:15377"/>
        <dbReference type="ChEBI" id="CHEBI:15378"/>
        <dbReference type="ChEBI" id="CHEBI:33019"/>
        <dbReference type="ChEBI" id="CHEBI:71395"/>
        <dbReference type="ChEBI" id="CHEBI:172878"/>
    </reaction>
    <physiologicalReaction direction="left-to-right" evidence="10">
        <dbReference type="Rhea" id="RHEA:67393"/>
    </physiologicalReaction>
</comment>
<evidence type="ECO:0000256" key="14">
    <source>
        <dbReference type="ARBA" id="ARBA00030634"/>
    </source>
</evidence>
<keyword evidence="4" id="KW-0479">Metal-binding</keyword>
<dbReference type="RefSeq" id="XP_004990491.1">
    <property type="nucleotide sequence ID" value="XM_004990434.1"/>
</dbReference>
<dbReference type="InterPro" id="IPR015797">
    <property type="entry name" value="NUDIX_hydrolase-like_dom_sf"/>
</dbReference>
<evidence type="ECO:0000256" key="6">
    <source>
        <dbReference type="ARBA" id="ARBA00022842"/>
    </source>
</evidence>
<evidence type="ECO:0000256" key="10">
    <source>
        <dbReference type="ARBA" id="ARBA00024596"/>
    </source>
</evidence>
<evidence type="ECO:0000256" key="3">
    <source>
        <dbReference type="ARBA" id="ARBA00011245"/>
    </source>
</evidence>
<evidence type="ECO:0000256" key="16">
    <source>
        <dbReference type="ARBA" id="ARBA00031927"/>
    </source>
</evidence>
<dbReference type="GO" id="GO:0005737">
    <property type="term" value="C:cytoplasm"/>
    <property type="evidence" value="ECO:0007669"/>
    <property type="project" value="TreeGrafter"/>
</dbReference>
<organism evidence="24">
    <name type="scientific">Salpingoeca rosetta (strain ATCC 50818 / BSB-021)</name>
    <dbReference type="NCBI Taxonomy" id="946362"/>
    <lineage>
        <taxon>Eukaryota</taxon>
        <taxon>Choanoflagellata</taxon>
        <taxon>Craspedida</taxon>
        <taxon>Salpingoecidae</taxon>
        <taxon>Salpingoeca</taxon>
    </lineage>
</organism>
<comment type="catalytic activity">
    <reaction evidence="20">
        <text>N(6)-methyl-dATP + H2O = N(6)-methyl-dAMP + diphosphate + H(+)</text>
        <dbReference type="Rhea" id="RHEA:67604"/>
        <dbReference type="ChEBI" id="CHEBI:15377"/>
        <dbReference type="ChEBI" id="CHEBI:15378"/>
        <dbReference type="ChEBI" id="CHEBI:33019"/>
        <dbReference type="ChEBI" id="CHEBI:169976"/>
        <dbReference type="ChEBI" id="CHEBI:172872"/>
    </reaction>
    <physiologicalReaction direction="left-to-right" evidence="20">
        <dbReference type="Rhea" id="RHEA:67605"/>
    </physiologicalReaction>
</comment>
<dbReference type="KEGG" id="sre:PTSG_08699"/>
<dbReference type="Pfam" id="PF00293">
    <property type="entry name" value="NUDIX"/>
    <property type="match status" value="1"/>
</dbReference>
<dbReference type="AlphaFoldDB" id="F2UKF4"/>
<evidence type="ECO:0000256" key="2">
    <source>
        <dbReference type="ARBA" id="ARBA00005582"/>
    </source>
</evidence>
<proteinExistence type="inferred from homology"/>
<dbReference type="SUPFAM" id="SSF55811">
    <property type="entry name" value="Nudix"/>
    <property type="match status" value="1"/>
</dbReference>
<evidence type="ECO:0000256" key="7">
    <source>
        <dbReference type="ARBA" id="ARBA00024448"/>
    </source>
</evidence>
<evidence type="ECO:0000313" key="23">
    <source>
        <dbReference type="EMBL" id="EGD77603.1"/>
    </source>
</evidence>
<feature type="domain" description="Nudix hydrolase" evidence="22">
    <location>
        <begin position="14"/>
        <end position="157"/>
    </location>
</feature>
<dbReference type="Proteomes" id="UP000007799">
    <property type="component" value="Unassembled WGS sequence"/>
</dbReference>
<comment type="cofactor">
    <cofactor evidence="1">
        <name>Mg(2+)</name>
        <dbReference type="ChEBI" id="CHEBI:18420"/>
    </cofactor>
</comment>
<protein>
    <recommendedName>
        <fullName evidence="12">Oxidized purine nucleoside triphosphate hydrolase</fullName>
        <ecNumber evidence="11">3.6.1.56</ecNumber>
    </recommendedName>
    <alternativeName>
        <fullName evidence="16">2-hydroxy-dATP diphosphatase</fullName>
    </alternativeName>
    <alternativeName>
        <fullName evidence="15">7,8-dihydro-8-oxoguanine triphosphatase</fullName>
    </alternativeName>
    <alternativeName>
        <fullName evidence="14">8-oxo-dGTPase</fullName>
    </alternativeName>
    <alternativeName>
        <fullName evidence="17">Methylated purine nucleoside triphosphate hydrolase</fullName>
    </alternativeName>
    <alternativeName>
        <fullName evidence="13">Nucleoside diphosphate-linked moiety X motif 1</fullName>
    </alternativeName>
</protein>
<evidence type="ECO:0000256" key="17">
    <source>
        <dbReference type="ARBA" id="ARBA00032071"/>
    </source>
</evidence>
<dbReference type="GO" id="GO:0042262">
    <property type="term" value="P:DNA protection"/>
    <property type="evidence" value="ECO:0007669"/>
    <property type="project" value="InterPro"/>
</dbReference>
<comment type="catalytic activity">
    <reaction evidence="7">
        <text>8-oxo-dATP + H2O = 8-oxo-dAMP + diphosphate + H(+)</text>
        <dbReference type="Rhea" id="RHEA:65396"/>
        <dbReference type="ChEBI" id="CHEBI:15377"/>
        <dbReference type="ChEBI" id="CHEBI:15378"/>
        <dbReference type="ChEBI" id="CHEBI:33019"/>
        <dbReference type="ChEBI" id="CHEBI:71361"/>
        <dbReference type="ChEBI" id="CHEBI:172871"/>
    </reaction>
    <physiologicalReaction direction="left-to-right" evidence="7">
        <dbReference type="Rhea" id="RHEA:65397"/>
    </physiologicalReaction>
</comment>
<evidence type="ECO:0000256" key="20">
    <source>
        <dbReference type="ARBA" id="ARBA00049032"/>
    </source>
</evidence>
<reference evidence="23" key="1">
    <citation type="submission" date="2009-08" db="EMBL/GenBank/DDBJ databases">
        <title>Annotation of Salpingoeca rosetta.</title>
        <authorList>
            <consortium name="The Broad Institute Genome Sequencing Platform"/>
            <person name="Russ C."/>
            <person name="Cuomo C."/>
            <person name="Burger G."/>
            <person name="Gray M.W."/>
            <person name="Holland P.W.H."/>
            <person name="King N."/>
            <person name="Lang F.B.F."/>
            <person name="Roger A.J."/>
            <person name="Ruiz-Trillo I."/>
            <person name="Young S.K."/>
            <person name="Zeng Q."/>
            <person name="Gargeya S."/>
            <person name="Alvarado L."/>
            <person name="Berlin A."/>
            <person name="Chapman S.B."/>
            <person name="Chen Z."/>
            <person name="Freedman E."/>
            <person name="Gellesch M."/>
            <person name="Goldberg J."/>
            <person name="Griggs A."/>
            <person name="Gujja S."/>
            <person name="Heilman E."/>
            <person name="Heiman D."/>
            <person name="Howarth C."/>
            <person name="Mehta T."/>
            <person name="Neiman D."/>
            <person name="Pearson M."/>
            <person name="Roberts A."/>
            <person name="Saif S."/>
            <person name="Shea T."/>
            <person name="Shenoy N."/>
            <person name="Sisk P."/>
            <person name="Stolte C."/>
            <person name="Sykes S."/>
            <person name="White J."/>
            <person name="Yandava C."/>
            <person name="Haas B."/>
            <person name="Nusbaum C."/>
            <person name="Birren B."/>
        </authorList>
    </citation>
    <scope>NUCLEOTIDE SEQUENCE [LARGE SCALE GENOMIC DNA]</scope>
    <source>
        <strain evidence="23">ATCC 50818</strain>
    </source>
</reference>
<comment type="catalytic activity">
    <reaction evidence="19">
        <text>O(6)-methyl-dGTP + H2O = O(6)-methyl-dGMP + diphosphate + H(+)</text>
        <dbReference type="Rhea" id="RHEA:67600"/>
        <dbReference type="ChEBI" id="CHEBI:15377"/>
        <dbReference type="ChEBI" id="CHEBI:15378"/>
        <dbReference type="ChEBI" id="CHEBI:33019"/>
        <dbReference type="ChEBI" id="CHEBI:169974"/>
        <dbReference type="ChEBI" id="CHEBI:169975"/>
    </reaction>
    <physiologicalReaction direction="left-to-right" evidence="19">
        <dbReference type="Rhea" id="RHEA:67601"/>
    </physiologicalReaction>
</comment>
<dbReference type="OrthoDB" id="408303at2759"/>
<comment type="catalytic activity">
    <reaction evidence="18">
        <text>N(6)-methyl-ATP + H2O = N(6)-methyl-AMP + diphosphate + H(+)</text>
        <dbReference type="Rhea" id="RHEA:67608"/>
        <dbReference type="ChEBI" id="CHEBI:15377"/>
        <dbReference type="ChEBI" id="CHEBI:15378"/>
        <dbReference type="ChEBI" id="CHEBI:33019"/>
        <dbReference type="ChEBI" id="CHEBI:144842"/>
        <dbReference type="ChEBI" id="CHEBI:172873"/>
    </reaction>
    <physiologicalReaction direction="left-to-right" evidence="18">
        <dbReference type="Rhea" id="RHEA:67609"/>
    </physiologicalReaction>
</comment>
<evidence type="ECO:0000256" key="5">
    <source>
        <dbReference type="ARBA" id="ARBA00022801"/>
    </source>
</evidence>
<name>F2UKF4_SALR5</name>
<evidence type="ECO:0000259" key="22">
    <source>
        <dbReference type="PROSITE" id="PS51462"/>
    </source>
</evidence>
<evidence type="ECO:0000313" key="24">
    <source>
        <dbReference type="Proteomes" id="UP000007799"/>
    </source>
</evidence>
<dbReference type="InterPro" id="IPR003563">
    <property type="entry name" value="8ODP"/>
</dbReference>
<dbReference type="PANTHER" id="PTHR43758">
    <property type="entry name" value="7,8-DIHYDRO-8-OXOGUANINE TRIPHOSPHATASE"/>
    <property type="match status" value="1"/>
</dbReference>
<dbReference type="PANTHER" id="PTHR43758:SF2">
    <property type="entry name" value="OXIDIZED PURINE NUCLEOSIDE TRIPHOSPHATE HYDROLASE"/>
    <property type="match status" value="1"/>
</dbReference>
<evidence type="ECO:0000256" key="1">
    <source>
        <dbReference type="ARBA" id="ARBA00001946"/>
    </source>
</evidence>
<keyword evidence="5" id="KW-0378">Hydrolase</keyword>
<evidence type="ECO:0000256" key="4">
    <source>
        <dbReference type="ARBA" id="ARBA00022723"/>
    </source>
</evidence>
<keyword evidence="6" id="KW-0460">Magnesium</keyword>
<dbReference type="GO" id="GO:0046872">
    <property type="term" value="F:metal ion binding"/>
    <property type="evidence" value="ECO:0007669"/>
    <property type="project" value="UniProtKB-KW"/>
</dbReference>
<comment type="catalytic activity">
    <reaction evidence="8">
        <text>2-oxo-dATP + H2O = 2-oxo-dAMP + diphosphate + H(+)</text>
        <dbReference type="Rhea" id="RHEA:31583"/>
        <dbReference type="ChEBI" id="CHEBI:15377"/>
        <dbReference type="ChEBI" id="CHEBI:15378"/>
        <dbReference type="ChEBI" id="CHEBI:33019"/>
        <dbReference type="ChEBI" id="CHEBI:63212"/>
        <dbReference type="ChEBI" id="CHEBI:77897"/>
        <dbReference type="EC" id="3.6.1.56"/>
    </reaction>
    <physiologicalReaction direction="left-to-right" evidence="8">
        <dbReference type="Rhea" id="RHEA:31584"/>
    </physiologicalReaction>
</comment>
<comment type="similarity">
    <text evidence="2">Belongs to the Nudix hydrolase family.</text>
</comment>
<dbReference type="GeneID" id="16071047"/>
<dbReference type="STRING" id="946362.F2UKF4"/>
<evidence type="ECO:0000256" key="19">
    <source>
        <dbReference type="ARBA" id="ARBA00048894"/>
    </source>
</evidence>
<dbReference type="PROSITE" id="PS51462">
    <property type="entry name" value="NUDIX"/>
    <property type="match status" value="1"/>
</dbReference>
<dbReference type="OMA" id="MWADDEF"/>
<dbReference type="GO" id="GO:0008413">
    <property type="term" value="F:8-oxo-7,8-dihydroguanosine triphosphate pyrophosphatase activity"/>
    <property type="evidence" value="ECO:0007669"/>
    <property type="project" value="InterPro"/>
</dbReference>
<evidence type="ECO:0000256" key="18">
    <source>
        <dbReference type="ARBA" id="ARBA00048002"/>
    </source>
</evidence>
<evidence type="ECO:0000256" key="12">
    <source>
        <dbReference type="ARBA" id="ARBA00026218"/>
    </source>
</evidence>
<evidence type="ECO:0000256" key="15">
    <source>
        <dbReference type="ARBA" id="ARBA00030682"/>
    </source>
</evidence>
<evidence type="ECO:0000256" key="11">
    <source>
        <dbReference type="ARBA" id="ARBA00026103"/>
    </source>
</evidence>
<dbReference type="EC" id="3.6.1.56" evidence="11"/>
<dbReference type="CDD" id="cd03427">
    <property type="entry name" value="NUDIX_MTH1_Nudt1"/>
    <property type="match status" value="1"/>
</dbReference>
<gene>
    <name evidence="23" type="ORF">PTSG_08699</name>
</gene>
<comment type="function">
    <text evidence="21">Oxidized purine nucleoside triphosphate hydrolase which is a prominent sanitizer of the oxidized nucleotide pool. Catalyzes the hydrolysis of 2-oxo-dATP (2-hydroxy-dATP) into 2-oxo-dAMP. Also has a significant hydrolase activity toward 2-oxo-ATP, 8-oxo-dGTP and 8-oxo-dATP. Through the hydrolysis of oxidized purine nucleoside triphosphates, prevents their incorporation into DNA and the subsequent transversions A:T to C:G and G:C to T:A. Also catalyzes the hydrolysis of methylated purine nucleoside triphosphate preventing their integration into DNA. Through this antimutagenic activity protects cells from oxidative stress.</text>
</comment>